<sequence>MKFIKTNLVAVGFALATCFNVAASDTAVNIKLSDAASAKGSQDVVKYLSSYKDELAEYLPDGHSIEINIVNIEIPDDIDRTPKHKTTTLPLVNDGISQNFSTNGRNLDIPGGKLSRLHRLQFEYAVVDADGNNVVQGKKNLKIDSMKASNRAEQPYIEQRSMLTNWMKRTFSEQS</sequence>
<evidence type="ECO:0000256" key="1">
    <source>
        <dbReference type="SAM" id="SignalP"/>
    </source>
</evidence>
<evidence type="ECO:0000313" key="2">
    <source>
        <dbReference type="EMBL" id="MDT0583973.1"/>
    </source>
</evidence>
<name>A0AAW8R7V8_9ALTE</name>
<evidence type="ECO:0008006" key="4">
    <source>
        <dbReference type="Google" id="ProtNLM"/>
    </source>
</evidence>
<dbReference type="AlphaFoldDB" id="A0AAW8R7V8"/>
<feature type="chain" id="PRO_5043432138" description="DUF3016 domain-containing protein" evidence="1">
    <location>
        <begin position="24"/>
        <end position="175"/>
    </location>
</feature>
<dbReference type="RefSeq" id="WP_311362744.1">
    <property type="nucleotide sequence ID" value="NZ_JAVRIE010000007.1"/>
</dbReference>
<comment type="caution">
    <text evidence="2">The sequence shown here is derived from an EMBL/GenBank/DDBJ whole genome shotgun (WGS) entry which is preliminary data.</text>
</comment>
<organism evidence="2 3">
    <name type="scientific">Brumicola blandensis</name>
    <dbReference type="NCBI Taxonomy" id="3075611"/>
    <lineage>
        <taxon>Bacteria</taxon>
        <taxon>Pseudomonadati</taxon>
        <taxon>Pseudomonadota</taxon>
        <taxon>Gammaproteobacteria</taxon>
        <taxon>Alteromonadales</taxon>
        <taxon>Alteromonadaceae</taxon>
        <taxon>Brumicola</taxon>
    </lineage>
</organism>
<accession>A0AAW8R7V8</accession>
<keyword evidence="3" id="KW-1185">Reference proteome</keyword>
<protein>
    <recommendedName>
        <fullName evidence="4">DUF3016 domain-containing protein</fullName>
    </recommendedName>
</protein>
<keyword evidence="1" id="KW-0732">Signal</keyword>
<evidence type="ECO:0000313" key="3">
    <source>
        <dbReference type="Proteomes" id="UP001249020"/>
    </source>
</evidence>
<gene>
    <name evidence="2" type="ORF">RM544_15605</name>
</gene>
<dbReference type="EMBL" id="JAVRIE010000007">
    <property type="protein sequence ID" value="MDT0583973.1"/>
    <property type="molecule type" value="Genomic_DNA"/>
</dbReference>
<proteinExistence type="predicted"/>
<feature type="signal peptide" evidence="1">
    <location>
        <begin position="1"/>
        <end position="23"/>
    </location>
</feature>
<dbReference type="Proteomes" id="UP001249020">
    <property type="component" value="Unassembled WGS sequence"/>
</dbReference>
<reference evidence="2 3" key="1">
    <citation type="submission" date="2023-09" db="EMBL/GenBank/DDBJ databases">
        <authorList>
            <person name="Rey-Velasco X."/>
        </authorList>
    </citation>
    <scope>NUCLEOTIDE SEQUENCE [LARGE SCALE GENOMIC DNA]</scope>
    <source>
        <strain evidence="2 3">W409</strain>
    </source>
</reference>